<accession>A0A9P3Q7T8</accession>
<gene>
    <name evidence="5" type="ORF">Mkiyose1413_21150</name>
    <name evidence="4" type="ORF">SRL2020028_31140</name>
</gene>
<feature type="domain" description="STAS" evidence="3">
    <location>
        <begin position="4"/>
        <end position="116"/>
    </location>
</feature>
<dbReference type="CDD" id="cd07043">
    <property type="entry name" value="STAS_anti-anti-sigma_factors"/>
    <property type="match status" value="1"/>
</dbReference>
<dbReference type="SUPFAM" id="SSF52091">
    <property type="entry name" value="SpoIIaa-like"/>
    <property type="match status" value="1"/>
</dbReference>
<comment type="caution">
    <text evidence="5">The sequence shown here is derived from an EMBL/GenBank/DDBJ whole genome shotgun (WGS) entry which is preliminary data.</text>
</comment>
<comment type="similarity">
    <text evidence="1 2">Belongs to the anti-sigma-factor antagonist family.</text>
</comment>
<evidence type="ECO:0000313" key="5">
    <source>
        <dbReference type="EMBL" id="GLD30232.1"/>
    </source>
</evidence>
<dbReference type="Proteomes" id="UP001165663">
    <property type="component" value="Unassembled WGS sequence"/>
</dbReference>
<dbReference type="Pfam" id="PF01740">
    <property type="entry name" value="STAS"/>
    <property type="match status" value="1"/>
</dbReference>
<name>A0A9P3Q7T8_9MYCO</name>
<dbReference type="PROSITE" id="PS50801">
    <property type="entry name" value="STAS"/>
    <property type="match status" value="1"/>
</dbReference>
<reference evidence="5" key="1">
    <citation type="submission" date="2022-08" db="EMBL/GenBank/DDBJ databases">
        <title>Mycobacterium kiyosense sp. nov., scotochromogenic slow-glowing species isolated from respiratory specimens.</title>
        <authorList>
            <person name="Fukano H."/>
            <person name="Kazumi Y."/>
            <person name="Sakagami N."/>
            <person name="Ato M."/>
            <person name="Mitarai S."/>
            <person name="Hoshino Y."/>
        </authorList>
    </citation>
    <scope>NUCLEOTIDE SEQUENCE</scope>
    <source>
        <strain evidence="5">1413</strain>
        <strain evidence="4">SRL2020-028</strain>
    </source>
</reference>
<dbReference type="InterPro" id="IPR036513">
    <property type="entry name" value="STAS_dom_sf"/>
</dbReference>
<dbReference type="PANTHER" id="PTHR33495">
    <property type="entry name" value="ANTI-SIGMA FACTOR ANTAGONIST TM_1081-RELATED-RELATED"/>
    <property type="match status" value="1"/>
</dbReference>
<keyword evidence="6" id="KW-1185">Reference proteome</keyword>
<dbReference type="RefSeq" id="WP_236980649.1">
    <property type="nucleotide sequence ID" value="NZ_BRXE01000035.1"/>
</dbReference>
<dbReference type="Gene3D" id="3.30.750.24">
    <property type="entry name" value="STAS domain"/>
    <property type="match status" value="1"/>
</dbReference>
<dbReference type="InterPro" id="IPR003658">
    <property type="entry name" value="Anti-sigma_ant"/>
</dbReference>
<organism evidence="5 6">
    <name type="scientific">Mycobacterium kiyosense</name>
    <dbReference type="NCBI Taxonomy" id="2871094"/>
    <lineage>
        <taxon>Bacteria</taxon>
        <taxon>Bacillati</taxon>
        <taxon>Actinomycetota</taxon>
        <taxon>Actinomycetes</taxon>
        <taxon>Mycobacteriales</taxon>
        <taxon>Mycobacteriaceae</taxon>
        <taxon>Mycobacterium</taxon>
    </lineage>
</organism>
<dbReference type="GO" id="GO:0043856">
    <property type="term" value="F:anti-sigma factor antagonist activity"/>
    <property type="evidence" value="ECO:0007669"/>
    <property type="project" value="InterPro"/>
</dbReference>
<dbReference type="EMBL" id="BRZI01000011">
    <property type="protein sequence ID" value="GLD30232.1"/>
    <property type="molecule type" value="Genomic_DNA"/>
</dbReference>
<evidence type="ECO:0000256" key="1">
    <source>
        <dbReference type="ARBA" id="ARBA00009013"/>
    </source>
</evidence>
<evidence type="ECO:0000313" key="4">
    <source>
        <dbReference type="EMBL" id="GLB83858.1"/>
    </source>
</evidence>
<sequence length="116" mass="12260">MELLEVAHESGEAAVIVHVRGDVDTSTVDQLRQAGTAALRMAAGHPARLLILDLQAVNFFGSAGLNAVLDCHEAGATAGTTVRVVADHSRVLQPIQVTELDRVLDISPSLSDALRR</sequence>
<dbReference type="GeneID" id="83629519"/>
<evidence type="ECO:0000259" key="3">
    <source>
        <dbReference type="PROSITE" id="PS50801"/>
    </source>
</evidence>
<dbReference type="AlphaFoldDB" id="A0A9P3Q7T8"/>
<dbReference type="PANTHER" id="PTHR33495:SF2">
    <property type="entry name" value="ANTI-SIGMA FACTOR ANTAGONIST TM_1081-RELATED"/>
    <property type="match status" value="1"/>
</dbReference>
<dbReference type="NCBIfam" id="TIGR00377">
    <property type="entry name" value="ant_ant_sig"/>
    <property type="match status" value="1"/>
</dbReference>
<evidence type="ECO:0000256" key="2">
    <source>
        <dbReference type="RuleBase" id="RU003749"/>
    </source>
</evidence>
<dbReference type="Proteomes" id="UP001064782">
    <property type="component" value="Unassembled WGS sequence"/>
</dbReference>
<dbReference type="EMBL" id="BRXE01000035">
    <property type="protein sequence ID" value="GLB83858.1"/>
    <property type="molecule type" value="Genomic_DNA"/>
</dbReference>
<proteinExistence type="inferred from homology"/>
<protein>
    <recommendedName>
        <fullName evidence="2">Anti-sigma factor antagonist</fullName>
    </recommendedName>
</protein>
<dbReference type="InterPro" id="IPR002645">
    <property type="entry name" value="STAS_dom"/>
</dbReference>
<evidence type="ECO:0000313" key="6">
    <source>
        <dbReference type="Proteomes" id="UP001064782"/>
    </source>
</evidence>